<sequence>MYKRSSNSKQNKIVRSSPRVVHRPESRMRNPIQLFKDMWRDLLGSRELAWRLMVRDISAKYRQSFLGYFWAVLPAVVLAATFTFARNGGVVNIGDTGIPYPAYVMFSMTLWQTFVESLQGPIQAVGTSKAMLAKINFPREALVLAKLGEVFFNFGIKLVLIIGLFIWFQIPVTFSVFLAPVALIHLILLGTAIGVFLAPMSGLYEDFSKGITLATSFWLFLTPVVYPVPTDGIFGSIVKLNPVTPLLVTTRELATTGVISNPQGFWIASLVAIFGTLVAWVVYRLSLPYVVERMSS</sequence>
<feature type="transmembrane region" description="Helical" evidence="9">
    <location>
        <begin position="97"/>
        <end position="115"/>
    </location>
</feature>
<dbReference type="AlphaFoldDB" id="A0A1Z4M1L8"/>
<name>A0A1Z4M1L8_9CYAN</name>
<evidence type="ECO:0000313" key="12">
    <source>
        <dbReference type="Proteomes" id="UP000218418"/>
    </source>
</evidence>
<comment type="similarity">
    <text evidence="2">Belongs to the ABC-2 integral membrane protein family.</text>
</comment>
<feature type="domain" description="ABC-2 type transporter transmembrane" evidence="10">
    <location>
        <begin position="50"/>
        <end position="247"/>
    </location>
</feature>
<evidence type="ECO:0000313" key="11">
    <source>
        <dbReference type="EMBL" id="BAY87268.1"/>
    </source>
</evidence>
<keyword evidence="4" id="KW-1003">Cell membrane</keyword>
<evidence type="ECO:0000256" key="3">
    <source>
        <dbReference type="ARBA" id="ARBA00022448"/>
    </source>
</evidence>
<evidence type="ECO:0000256" key="9">
    <source>
        <dbReference type="SAM" id="Phobius"/>
    </source>
</evidence>
<dbReference type="GO" id="GO:0005886">
    <property type="term" value="C:plasma membrane"/>
    <property type="evidence" value="ECO:0007669"/>
    <property type="project" value="UniProtKB-SubCell"/>
</dbReference>
<feature type="compositionally biased region" description="Polar residues" evidence="8">
    <location>
        <begin position="1"/>
        <end position="14"/>
    </location>
</feature>
<feature type="transmembrane region" description="Helical" evidence="9">
    <location>
        <begin position="265"/>
        <end position="285"/>
    </location>
</feature>
<evidence type="ECO:0000256" key="2">
    <source>
        <dbReference type="ARBA" id="ARBA00007783"/>
    </source>
</evidence>
<dbReference type="PANTHER" id="PTHR30413">
    <property type="entry name" value="INNER MEMBRANE TRANSPORT PERMEASE"/>
    <property type="match status" value="1"/>
</dbReference>
<evidence type="ECO:0000256" key="8">
    <source>
        <dbReference type="SAM" id="MobiDB-lite"/>
    </source>
</evidence>
<dbReference type="GO" id="GO:0140359">
    <property type="term" value="F:ABC-type transporter activity"/>
    <property type="evidence" value="ECO:0007669"/>
    <property type="project" value="InterPro"/>
</dbReference>
<dbReference type="InterPro" id="IPR013525">
    <property type="entry name" value="ABC2_TM"/>
</dbReference>
<feature type="region of interest" description="Disordered" evidence="8">
    <location>
        <begin position="1"/>
        <end position="20"/>
    </location>
</feature>
<comment type="subcellular location">
    <subcellularLocation>
        <location evidence="1">Cell inner membrane</location>
        <topology evidence="1">Multi-pass membrane protein</topology>
    </subcellularLocation>
</comment>
<dbReference type="Proteomes" id="UP000218418">
    <property type="component" value="Chromosome"/>
</dbReference>
<dbReference type="PANTHER" id="PTHR30413:SF8">
    <property type="entry name" value="TRANSPORT PERMEASE PROTEIN"/>
    <property type="match status" value="1"/>
</dbReference>
<evidence type="ECO:0000256" key="4">
    <source>
        <dbReference type="ARBA" id="ARBA00022475"/>
    </source>
</evidence>
<feature type="transmembrane region" description="Helical" evidence="9">
    <location>
        <begin position="150"/>
        <end position="170"/>
    </location>
</feature>
<keyword evidence="12" id="KW-1185">Reference proteome</keyword>
<evidence type="ECO:0000256" key="5">
    <source>
        <dbReference type="ARBA" id="ARBA00022692"/>
    </source>
</evidence>
<evidence type="ECO:0000259" key="10">
    <source>
        <dbReference type="Pfam" id="PF01061"/>
    </source>
</evidence>
<dbReference type="EMBL" id="AP018227">
    <property type="protein sequence ID" value="BAY87268.1"/>
    <property type="molecule type" value="Genomic_DNA"/>
</dbReference>
<gene>
    <name evidence="11" type="ORF">NIES267_67890</name>
</gene>
<keyword evidence="3" id="KW-0813">Transport</keyword>
<dbReference type="Pfam" id="PF01061">
    <property type="entry name" value="ABC2_membrane"/>
    <property type="match status" value="1"/>
</dbReference>
<proteinExistence type="inferred from homology"/>
<evidence type="ECO:0000256" key="6">
    <source>
        <dbReference type="ARBA" id="ARBA00022989"/>
    </source>
</evidence>
<feature type="transmembrane region" description="Helical" evidence="9">
    <location>
        <begin position="210"/>
        <end position="228"/>
    </location>
</feature>
<keyword evidence="6 9" id="KW-1133">Transmembrane helix</keyword>
<keyword evidence="5 9" id="KW-0812">Transmembrane</keyword>
<evidence type="ECO:0000256" key="1">
    <source>
        <dbReference type="ARBA" id="ARBA00004429"/>
    </source>
</evidence>
<reference evidence="11 12" key="1">
    <citation type="submission" date="2017-06" db="EMBL/GenBank/DDBJ databases">
        <title>Genome sequencing of cyanobaciteial culture collection at National Institute for Environmental Studies (NIES).</title>
        <authorList>
            <person name="Hirose Y."/>
            <person name="Shimura Y."/>
            <person name="Fujisawa T."/>
            <person name="Nakamura Y."/>
            <person name="Kawachi M."/>
        </authorList>
    </citation>
    <scope>NUCLEOTIDE SEQUENCE [LARGE SCALE GENOMIC DNA]</scope>
    <source>
        <strain evidence="11 12">NIES-267</strain>
    </source>
</reference>
<protein>
    <submittedName>
        <fullName evidence="11">Putative ABC transporter permease protein</fullName>
    </submittedName>
</protein>
<keyword evidence="7 9" id="KW-0472">Membrane</keyword>
<organism evidence="11 12">
    <name type="scientific">Calothrix parasitica NIES-267</name>
    <dbReference type="NCBI Taxonomy" id="1973488"/>
    <lineage>
        <taxon>Bacteria</taxon>
        <taxon>Bacillati</taxon>
        <taxon>Cyanobacteriota</taxon>
        <taxon>Cyanophyceae</taxon>
        <taxon>Nostocales</taxon>
        <taxon>Calotrichaceae</taxon>
        <taxon>Calothrix</taxon>
    </lineage>
</organism>
<dbReference type="GO" id="GO:0015920">
    <property type="term" value="P:lipopolysaccharide transport"/>
    <property type="evidence" value="ECO:0007669"/>
    <property type="project" value="TreeGrafter"/>
</dbReference>
<evidence type="ECO:0000256" key="7">
    <source>
        <dbReference type="ARBA" id="ARBA00023136"/>
    </source>
</evidence>
<feature type="transmembrane region" description="Helical" evidence="9">
    <location>
        <begin position="65"/>
        <end position="85"/>
    </location>
</feature>
<feature type="transmembrane region" description="Helical" evidence="9">
    <location>
        <begin position="176"/>
        <end position="198"/>
    </location>
</feature>
<accession>A0A1Z4M1L8</accession>